<protein>
    <submittedName>
        <fullName evidence="3">Alpha/beta hydrolase</fullName>
    </submittedName>
</protein>
<keyword evidence="4" id="KW-1185">Reference proteome</keyword>
<dbReference type="Proteomes" id="UP000283522">
    <property type="component" value="Unassembled WGS sequence"/>
</dbReference>
<gene>
    <name evidence="3" type="ORF">D0X99_16310</name>
</gene>
<dbReference type="Gene3D" id="3.40.50.1820">
    <property type="entry name" value="alpha/beta hydrolase"/>
    <property type="match status" value="1"/>
</dbReference>
<proteinExistence type="predicted"/>
<dbReference type="InterPro" id="IPR050228">
    <property type="entry name" value="Carboxylesterase_BioH"/>
</dbReference>
<dbReference type="PANTHER" id="PTHR43194:SF2">
    <property type="entry name" value="PEROXISOMAL MEMBRANE PROTEIN LPX1"/>
    <property type="match status" value="1"/>
</dbReference>
<dbReference type="OrthoDB" id="9796770at2"/>
<accession>A0A418PNC1</accession>
<organism evidence="3 4">
    <name type="scientific">Algoriphagus lacus</name>
    <dbReference type="NCBI Taxonomy" id="2056311"/>
    <lineage>
        <taxon>Bacteria</taxon>
        <taxon>Pseudomonadati</taxon>
        <taxon>Bacteroidota</taxon>
        <taxon>Cytophagia</taxon>
        <taxon>Cytophagales</taxon>
        <taxon>Cyclobacteriaceae</taxon>
        <taxon>Algoriphagus</taxon>
    </lineage>
</organism>
<feature type="domain" description="Serine aminopeptidase S33" evidence="2">
    <location>
        <begin position="59"/>
        <end position="197"/>
    </location>
</feature>
<evidence type="ECO:0000259" key="2">
    <source>
        <dbReference type="Pfam" id="PF12146"/>
    </source>
</evidence>
<name>A0A418PNC1_9BACT</name>
<evidence type="ECO:0000313" key="3">
    <source>
        <dbReference type="EMBL" id="RIW13339.1"/>
    </source>
</evidence>
<reference evidence="3 4" key="1">
    <citation type="submission" date="2018-09" db="EMBL/GenBank/DDBJ databases">
        <authorList>
            <person name="Wang X."/>
            <person name="Du Z."/>
        </authorList>
    </citation>
    <scope>NUCLEOTIDE SEQUENCE [LARGE SCALE GENOMIC DNA]</scope>
    <source>
        <strain evidence="3 4">N3</strain>
    </source>
</reference>
<dbReference type="GO" id="GO:0008233">
    <property type="term" value="F:peptidase activity"/>
    <property type="evidence" value="ECO:0007669"/>
    <property type="project" value="InterPro"/>
</dbReference>
<dbReference type="RefSeq" id="WP_119478925.1">
    <property type="nucleotide sequence ID" value="NZ_QXML01000009.1"/>
</dbReference>
<evidence type="ECO:0000313" key="4">
    <source>
        <dbReference type="Proteomes" id="UP000283522"/>
    </source>
</evidence>
<dbReference type="PANTHER" id="PTHR43194">
    <property type="entry name" value="HYDROLASE ALPHA/BETA FOLD FAMILY"/>
    <property type="match status" value="1"/>
</dbReference>
<dbReference type="SUPFAM" id="SSF53474">
    <property type="entry name" value="alpha/beta-Hydrolases"/>
    <property type="match status" value="1"/>
</dbReference>
<dbReference type="PROSITE" id="PS51257">
    <property type="entry name" value="PROKAR_LIPOPROTEIN"/>
    <property type="match status" value="1"/>
</dbReference>
<dbReference type="Pfam" id="PF12146">
    <property type="entry name" value="Hydrolase_4"/>
    <property type="match status" value="1"/>
</dbReference>
<dbReference type="PRINTS" id="PR00793">
    <property type="entry name" value="PROAMNOPTASE"/>
</dbReference>
<dbReference type="EMBL" id="QXML01000009">
    <property type="protein sequence ID" value="RIW13339.1"/>
    <property type="molecule type" value="Genomic_DNA"/>
</dbReference>
<dbReference type="AlphaFoldDB" id="A0A418PNC1"/>
<evidence type="ECO:0000256" key="1">
    <source>
        <dbReference type="ARBA" id="ARBA00022801"/>
    </source>
</evidence>
<dbReference type="InterPro" id="IPR029058">
    <property type="entry name" value="AB_hydrolase_fold"/>
</dbReference>
<keyword evidence="1 3" id="KW-0378">Hydrolase</keyword>
<dbReference type="InterPro" id="IPR002410">
    <property type="entry name" value="Peptidase_S33"/>
</dbReference>
<dbReference type="GO" id="GO:0006508">
    <property type="term" value="P:proteolysis"/>
    <property type="evidence" value="ECO:0007669"/>
    <property type="project" value="InterPro"/>
</dbReference>
<dbReference type="InterPro" id="IPR022742">
    <property type="entry name" value="Hydrolase_4"/>
</dbReference>
<comment type="caution">
    <text evidence="3">The sequence shown here is derived from an EMBL/GenBank/DDBJ whole genome shotgun (WGS) entry which is preliminary data.</text>
</comment>
<sequence>MKKKRLLMLFTICTWLVGCEKLDEPDHLVPKTADQDSSIPSIKINDRVLHSEVFGDPDDTLIICIHGGPGADYRYMLAAKDLAQYGYKVVFYDQVGSGLSQRFNENYYSGKDLDDIFLNELDAVIDFYKTRPNQKVVLFGHSWGAILATSYAGKKPNEIDGMILIEPGGLKWNDIEEYIKKAQAAPLGSEILNDILFQDQFVSTKKDNHEILDYKFALIASHGSPNTLETLTGKDSFWRFGSVINLTSFNYGQKFKPDMGQGIENFQDKVLFMYGGAGKVYSDEWARKISYVYKNKELVKIEGVGHSGMLESDKWRSVTLPSVLNYLKTI</sequence>